<sequence>MSAYSNVRPQLEGKEGRIITAVTVVSAIEYSTGVDVHVEDGAGNRFWIAESDVEWEEGETRRSERSR</sequence>
<evidence type="ECO:0000313" key="2">
    <source>
        <dbReference type="Proteomes" id="UP001203665"/>
    </source>
</evidence>
<reference evidence="1" key="1">
    <citation type="submission" date="2022-06" db="EMBL/GenBank/DDBJ databases">
        <title>Alkalicoccobacillus porphyridii sp. nov., isolated from a marine red alga, Porphyridium purpureum and reclassification of Shouchella plakortidis and Shouchella gibsonii as Alkalicoccobacillus plakortidis comb. nov. and Alkalicoccobacillus gibsonii comb. nov.</title>
        <authorList>
            <person name="Kim K.H."/>
            <person name="Lee J.K."/>
            <person name="Han D.M."/>
            <person name="Baek J.H."/>
            <person name="Jeon C.O."/>
        </authorList>
    </citation>
    <scope>NUCLEOTIDE SEQUENCE</scope>
    <source>
        <strain evidence="1">DSM 19153</strain>
    </source>
</reference>
<comment type="caution">
    <text evidence="1">The sequence shown here is derived from an EMBL/GenBank/DDBJ whole genome shotgun (WGS) entry which is preliminary data.</text>
</comment>
<protein>
    <submittedName>
        <fullName evidence="1">Uncharacterized protein</fullName>
    </submittedName>
</protein>
<dbReference type="RefSeq" id="WP_251606531.1">
    <property type="nucleotide sequence ID" value="NZ_JAMQJY010000001.1"/>
</dbReference>
<name>A0ABT0XIA8_9BACI</name>
<gene>
    <name evidence="1" type="ORF">NDM98_08940</name>
</gene>
<organism evidence="1 2">
    <name type="scientific">Alkalicoccobacillus plakortidis</name>
    <dbReference type="NCBI Taxonomy" id="444060"/>
    <lineage>
        <taxon>Bacteria</taxon>
        <taxon>Bacillati</taxon>
        <taxon>Bacillota</taxon>
        <taxon>Bacilli</taxon>
        <taxon>Bacillales</taxon>
        <taxon>Bacillaceae</taxon>
        <taxon>Alkalicoccobacillus</taxon>
    </lineage>
</organism>
<evidence type="ECO:0000313" key="1">
    <source>
        <dbReference type="EMBL" id="MCM2675607.1"/>
    </source>
</evidence>
<dbReference type="EMBL" id="JAMQJY010000001">
    <property type="protein sequence ID" value="MCM2675607.1"/>
    <property type="molecule type" value="Genomic_DNA"/>
</dbReference>
<proteinExistence type="predicted"/>
<dbReference type="Proteomes" id="UP001203665">
    <property type="component" value="Unassembled WGS sequence"/>
</dbReference>
<accession>A0ABT0XIA8</accession>
<keyword evidence="2" id="KW-1185">Reference proteome</keyword>